<reference evidence="2" key="1">
    <citation type="journal article" date="2022" name="Mol. Ecol. Resour.">
        <title>The genomes of chicory, endive, great burdock and yacon provide insights into Asteraceae palaeo-polyploidization history and plant inulin production.</title>
        <authorList>
            <person name="Fan W."/>
            <person name="Wang S."/>
            <person name="Wang H."/>
            <person name="Wang A."/>
            <person name="Jiang F."/>
            <person name="Liu H."/>
            <person name="Zhao H."/>
            <person name="Xu D."/>
            <person name="Zhang Y."/>
        </authorList>
    </citation>
    <scope>NUCLEOTIDE SEQUENCE [LARGE SCALE GENOMIC DNA]</scope>
    <source>
        <strain evidence="2">cv. Niubang</strain>
    </source>
</reference>
<dbReference type="EMBL" id="CM042052">
    <property type="protein sequence ID" value="KAI3720486.1"/>
    <property type="molecule type" value="Genomic_DNA"/>
</dbReference>
<evidence type="ECO:0000313" key="1">
    <source>
        <dbReference type="EMBL" id="KAI3720486.1"/>
    </source>
</evidence>
<accession>A0ACB9BE04</accession>
<dbReference type="Proteomes" id="UP001055879">
    <property type="component" value="Linkage Group LG06"/>
</dbReference>
<keyword evidence="2" id="KW-1185">Reference proteome</keyword>
<reference evidence="1 2" key="2">
    <citation type="journal article" date="2022" name="Mol. Ecol. Resour.">
        <title>The genomes of chicory, endive, great burdock and yacon provide insights into Asteraceae paleo-polyploidization history and plant inulin production.</title>
        <authorList>
            <person name="Fan W."/>
            <person name="Wang S."/>
            <person name="Wang H."/>
            <person name="Wang A."/>
            <person name="Jiang F."/>
            <person name="Liu H."/>
            <person name="Zhao H."/>
            <person name="Xu D."/>
            <person name="Zhang Y."/>
        </authorList>
    </citation>
    <scope>NUCLEOTIDE SEQUENCE [LARGE SCALE GENOMIC DNA]</scope>
    <source>
        <strain evidence="2">cv. Niubang</strain>
    </source>
</reference>
<name>A0ACB9BE04_ARCLA</name>
<protein>
    <submittedName>
        <fullName evidence="1">Uncharacterized protein</fullName>
    </submittedName>
</protein>
<sequence length="361" mass="38068">MDNPDLENVPPDLVGNFLENQKVDSVAIDFDSECSVASPSSKSIRKRNPKRISKRKGSIIGKKEIAAVVDLVESDLANKTDRYDVFIGSEKKMEVEATKSSSEVSNDSRSESNANLIKSMGVAGVNGMNVKSDNVDLNSSFVNECVGIVGNYMTNSDQYMKKVIQLYENRAASLSQANSPNPVVSGTDKKIVEESGSVSDKQHIVSNGMIGSKSGAISVDINNPVDLVTGQRPKSGLEMANENNSEILSRIGIGNPGNMGSSGSGFNGSGVHHFTFGNGSGVASLSENIGGSGNDVGTHLSSVKGIQSSGKVPDVVMAENVEKDSSVKAVTENKKVENVWNSKGVTLADKIKGCGEEEQAC</sequence>
<evidence type="ECO:0000313" key="2">
    <source>
        <dbReference type="Proteomes" id="UP001055879"/>
    </source>
</evidence>
<comment type="caution">
    <text evidence="1">The sequence shown here is derived from an EMBL/GenBank/DDBJ whole genome shotgun (WGS) entry which is preliminary data.</text>
</comment>
<organism evidence="1 2">
    <name type="scientific">Arctium lappa</name>
    <name type="common">Greater burdock</name>
    <name type="synonym">Lappa major</name>
    <dbReference type="NCBI Taxonomy" id="4217"/>
    <lineage>
        <taxon>Eukaryota</taxon>
        <taxon>Viridiplantae</taxon>
        <taxon>Streptophyta</taxon>
        <taxon>Embryophyta</taxon>
        <taxon>Tracheophyta</taxon>
        <taxon>Spermatophyta</taxon>
        <taxon>Magnoliopsida</taxon>
        <taxon>eudicotyledons</taxon>
        <taxon>Gunneridae</taxon>
        <taxon>Pentapetalae</taxon>
        <taxon>asterids</taxon>
        <taxon>campanulids</taxon>
        <taxon>Asterales</taxon>
        <taxon>Asteraceae</taxon>
        <taxon>Carduoideae</taxon>
        <taxon>Cardueae</taxon>
        <taxon>Arctiinae</taxon>
        <taxon>Arctium</taxon>
    </lineage>
</organism>
<proteinExistence type="predicted"/>
<gene>
    <name evidence="1" type="ORF">L6452_21404</name>
</gene>